<name>A0A379E2Z0_9BACT</name>
<dbReference type="RefSeq" id="WP_004352204.1">
    <property type="nucleotide sequence ID" value="NZ_CALKRA010000007.1"/>
</dbReference>
<dbReference type="Proteomes" id="UP000255469">
    <property type="component" value="Unassembled WGS sequence"/>
</dbReference>
<dbReference type="Pfam" id="PF19555">
    <property type="entry name" value="DUF6078"/>
    <property type="match status" value="1"/>
</dbReference>
<proteinExistence type="predicted"/>
<protein>
    <submittedName>
        <fullName evidence="1">Uncharacterized protein</fullName>
    </submittedName>
</protein>
<sequence length="146" mass="16831">METKHQKIPADWAFCFLDGCRRKKECIRYQLGCNLPDDMEICKTVAPPVLGKPSCPRFLKAETVQVAYGFSHIFYDVKSRHSAGMRSAIRTYLGGKGTYYRYLHGEQPLMPEQQQWIRQLFAGYGYSGNVEFDRYADLPRLYAADS</sequence>
<dbReference type="AlphaFoldDB" id="A0A379E2Z0"/>
<organism evidence="1 2">
    <name type="scientific">Prevotella denticola</name>
    <dbReference type="NCBI Taxonomy" id="28129"/>
    <lineage>
        <taxon>Bacteria</taxon>
        <taxon>Pseudomonadati</taxon>
        <taxon>Bacteroidota</taxon>
        <taxon>Bacteroidia</taxon>
        <taxon>Bacteroidales</taxon>
        <taxon>Prevotellaceae</taxon>
        <taxon>Prevotella</taxon>
    </lineage>
</organism>
<dbReference type="EMBL" id="UGTM01000001">
    <property type="protein sequence ID" value="SUB87083.1"/>
    <property type="molecule type" value="Genomic_DNA"/>
</dbReference>
<gene>
    <name evidence="1" type="ORF">NCTC13067_00747</name>
</gene>
<dbReference type="OMA" id="TYYRYLH"/>
<evidence type="ECO:0000313" key="2">
    <source>
        <dbReference type="Proteomes" id="UP000255469"/>
    </source>
</evidence>
<evidence type="ECO:0000313" key="1">
    <source>
        <dbReference type="EMBL" id="SUB87083.1"/>
    </source>
</evidence>
<reference evidence="1 2" key="1">
    <citation type="submission" date="2018-06" db="EMBL/GenBank/DDBJ databases">
        <authorList>
            <consortium name="Pathogen Informatics"/>
            <person name="Doyle S."/>
        </authorList>
    </citation>
    <scope>NUCLEOTIDE SEQUENCE [LARGE SCALE GENOMIC DNA]</scope>
    <source>
        <strain evidence="1 2">NCTC13067</strain>
    </source>
</reference>
<dbReference type="InterPro" id="IPR045724">
    <property type="entry name" value="DUF6078"/>
</dbReference>
<accession>A0A379E2Z0</accession>